<evidence type="ECO:0000256" key="1">
    <source>
        <dbReference type="ARBA" id="ARBA00010373"/>
    </source>
</evidence>
<evidence type="ECO:0000256" key="2">
    <source>
        <dbReference type="ARBA" id="ARBA00022490"/>
    </source>
</evidence>
<feature type="binding site" evidence="6">
    <location>
        <position position="305"/>
    </location>
    <ligand>
        <name>Mn(2+)</name>
        <dbReference type="ChEBI" id="CHEBI:29035"/>
        <label>2</label>
    </ligand>
</feature>
<dbReference type="Pfam" id="PF01676">
    <property type="entry name" value="Metalloenzyme"/>
    <property type="match status" value="1"/>
</dbReference>
<dbReference type="InterPro" id="IPR006124">
    <property type="entry name" value="Metalloenzyme"/>
</dbReference>
<dbReference type="GO" id="GO:0000287">
    <property type="term" value="F:magnesium ion binding"/>
    <property type="evidence" value="ECO:0007669"/>
    <property type="project" value="UniProtKB-UniRule"/>
</dbReference>
<name>A0A6I6IV67_9RHOB</name>
<dbReference type="PANTHER" id="PTHR21110:SF0">
    <property type="entry name" value="PHOSPHOPENTOMUTASE"/>
    <property type="match status" value="1"/>
</dbReference>
<dbReference type="RefSeq" id="WP_157708474.1">
    <property type="nucleotide sequence ID" value="NZ_CP034348.1"/>
</dbReference>
<dbReference type="GO" id="GO:0009117">
    <property type="term" value="P:nucleotide metabolic process"/>
    <property type="evidence" value="ECO:0007669"/>
    <property type="project" value="UniProtKB-UniRule"/>
</dbReference>
<feature type="binding site" evidence="6">
    <location>
        <position position="9"/>
    </location>
    <ligand>
        <name>Mn(2+)</name>
        <dbReference type="ChEBI" id="CHEBI:29035"/>
        <label>1</label>
    </ligand>
</feature>
<feature type="binding site" evidence="6">
    <location>
        <position position="342"/>
    </location>
    <ligand>
        <name>Mn(2+)</name>
        <dbReference type="ChEBI" id="CHEBI:29035"/>
        <label>1</label>
    </ligand>
</feature>
<keyword evidence="2 6" id="KW-0963">Cytoplasm</keyword>
<dbReference type="NCBIfam" id="NF003766">
    <property type="entry name" value="PRK05362.1"/>
    <property type="match status" value="1"/>
</dbReference>
<dbReference type="FunFam" id="3.30.70.1250:FF:000001">
    <property type="entry name" value="Phosphopentomutase"/>
    <property type="match status" value="1"/>
</dbReference>
<feature type="binding site" evidence="6">
    <location>
        <position position="353"/>
    </location>
    <ligand>
        <name>Mn(2+)</name>
        <dbReference type="ChEBI" id="CHEBI:29035"/>
        <label>2</label>
    </ligand>
</feature>
<comment type="catalytic activity">
    <reaction evidence="6">
        <text>alpha-D-ribose 1-phosphate = D-ribose 5-phosphate</text>
        <dbReference type="Rhea" id="RHEA:18793"/>
        <dbReference type="ChEBI" id="CHEBI:57720"/>
        <dbReference type="ChEBI" id="CHEBI:78346"/>
        <dbReference type="EC" id="5.4.2.7"/>
    </reaction>
</comment>
<evidence type="ECO:0000313" key="9">
    <source>
        <dbReference type="EMBL" id="QGX99793.1"/>
    </source>
</evidence>
<evidence type="ECO:0000256" key="7">
    <source>
        <dbReference type="NCBIfam" id="TIGR01696"/>
    </source>
</evidence>
<feature type="binding site" evidence="6">
    <location>
        <position position="300"/>
    </location>
    <ligand>
        <name>Mn(2+)</name>
        <dbReference type="ChEBI" id="CHEBI:29035"/>
        <label>2</label>
    </ligand>
</feature>
<dbReference type="CDD" id="cd16009">
    <property type="entry name" value="PPM"/>
    <property type="match status" value="1"/>
</dbReference>
<dbReference type="GO" id="GO:0043094">
    <property type="term" value="P:metabolic compound salvage"/>
    <property type="evidence" value="ECO:0007669"/>
    <property type="project" value="UniProtKB-UniRule"/>
</dbReference>
<feature type="binding site" evidence="6">
    <location>
        <position position="341"/>
    </location>
    <ligand>
        <name>Mn(2+)</name>
        <dbReference type="ChEBI" id="CHEBI:29035"/>
        <label>1</label>
    </ligand>
</feature>
<dbReference type="InterPro" id="IPR024052">
    <property type="entry name" value="Phosphopentomutase_DeoB_cap_sf"/>
</dbReference>
<dbReference type="Gene3D" id="3.40.720.10">
    <property type="entry name" value="Alkaline Phosphatase, subunit A"/>
    <property type="match status" value="1"/>
</dbReference>
<reference evidence="10" key="1">
    <citation type="submission" date="2018-12" db="EMBL/GenBank/DDBJ databases">
        <title>Complete genome sequence of Roseovarius sp. MME-070.</title>
        <authorList>
            <person name="Nam Y.-D."/>
            <person name="Kang J."/>
            <person name="Chung W.-H."/>
            <person name="Park Y.S."/>
        </authorList>
    </citation>
    <scope>NUCLEOTIDE SEQUENCE [LARGE SCALE GENOMIC DNA]</scope>
    <source>
        <strain evidence="10">MME-070</strain>
    </source>
</reference>
<comment type="cofactor">
    <cofactor evidence="6">
        <name>Mn(2+)</name>
        <dbReference type="ChEBI" id="CHEBI:29035"/>
    </cofactor>
    <text evidence="6">Binds 2 manganese ions.</text>
</comment>
<keyword evidence="3 6" id="KW-0479">Metal-binding</keyword>
<keyword evidence="10" id="KW-1185">Reference proteome</keyword>
<dbReference type="HAMAP" id="MF_00740">
    <property type="entry name" value="Phosphopentomut"/>
    <property type="match status" value="1"/>
</dbReference>
<dbReference type="Gene3D" id="3.30.70.1250">
    <property type="entry name" value="Phosphopentomutase"/>
    <property type="match status" value="1"/>
</dbReference>
<gene>
    <name evidence="6" type="primary">deoB</name>
    <name evidence="9" type="ORF">EI983_16570</name>
</gene>
<dbReference type="GO" id="GO:0006018">
    <property type="term" value="P:2-deoxyribose 1-phosphate catabolic process"/>
    <property type="evidence" value="ECO:0007669"/>
    <property type="project" value="UniProtKB-UniRule"/>
</dbReference>
<dbReference type="NCBIfam" id="TIGR01696">
    <property type="entry name" value="deoB"/>
    <property type="match status" value="1"/>
</dbReference>
<keyword evidence="5 6" id="KW-0413">Isomerase</keyword>
<evidence type="ECO:0000313" key="10">
    <source>
        <dbReference type="Proteomes" id="UP000428330"/>
    </source>
</evidence>
<feature type="domain" description="Metalloenzyme" evidence="8">
    <location>
        <begin position="1"/>
        <end position="390"/>
    </location>
</feature>
<dbReference type="EC" id="5.4.2.7" evidence="6 7"/>
<evidence type="ECO:0000256" key="4">
    <source>
        <dbReference type="ARBA" id="ARBA00023211"/>
    </source>
</evidence>
<dbReference type="OrthoDB" id="9769930at2"/>
<evidence type="ECO:0000256" key="6">
    <source>
        <dbReference type="HAMAP-Rule" id="MF_00740"/>
    </source>
</evidence>
<dbReference type="KEGG" id="rom:EI983_16570"/>
<dbReference type="SUPFAM" id="SSF53649">
    <property type="entry name" value="Alkaline phosphatase-like"/>
    <property type="match status" value="1"/>
</dbReference>
<proteinExistence type="inferred from homology"/>
<comment type="similarity">
    <text evidence="1 6">Belongs to the phosphopentomutase family.</text>
</comment>
<dbReference type="GO" id="GO:0006015">
    <property type="term" value="P:5-phosphoribose 1-diphosphate biosynthetic process"/>
    <property type="evidence" value="ECO:0007669"/>
    <property type="project" value="UniProtKB-UniPathway"/>
</dbReference>
<organism evidence="9 10">
    <name type="scientific">Roseovarius faecimaris</name>
    <dbReference type="NCBI Taxonomy" id="2494550"/>
    <lineage>
        <taxon>Bacteria</taxon>
        <taxon>Pseudomonadati</taxon>
        <taxon>Pseudomonadota</taxon>
        <taxon>Alphaproteobacteria</taxon>
        <taxon>Rhodobacterales</taxon>
        <taxon>Roseobacteraceae</taxon>
        <taxon>Roseovarius</taxon>
    </lineage>
</organism>
<dbReference type="GO" id="GO:0005829">
    <property type="term" value="C:cytosol"/>
    <property type="evidence" value="ECO:0007669"/>
    <property type="project" value="TreeGrafter"/>
</dbReference>
<dbReference type="GO" id="GO:0030145">
    <property type="term" value="F:manganese ion binding"/>
    <property type="evidence" value="ECO:0007669"/>
    <property type="project" value="UniProtKB-UniRule"/>
</dbReference>
<dbReference type="GO" id="GO:0008973">
    <property type="term" value="F:phosphopentomutase activity"/>
    <property type="evidence" value="ECO:0007669"/>
    <property type="project" value="UniProtKB-UniRule"/>
</dbReference>
<dbReference type="PANTHER" id="PTHR21110">
    <property type="entry name" value="PHOSPHOPENTOMUTASE"/>
    <property type="match status" value="1"/>
</dbReference>
<evidence type="ECO:0000259" key="8">
    <source>
        <dbReference type="Pfam" id="PF01676"/>
    </source>
</evidence>
<comment type="pathway">
    <text evidence="6">Carbohydrate degradation; 2-deoxy-D-ribose 1-phosphate degradation; D-glyceraldehyde 3-phosphate and acetaldehyde from 2-deoxy-alpha-D-ribose 1-phosphate: step 1/2.</text>
</comment>
<comment type="function">
    <text evidence="6">Isomerase that catalyzes the conversion of deoxy-ribose 1-phosphate (dRib-1-P) and ribose 1-phosphate (Rib-1-P) to deoxy-ribose 5-phosphate (dRib-5-P) and ribose 5-phosphate (Rib-5-P), respectively.</text>
</comment>
<accession>A0A6I6IV67</accession>
<dbReference type="Proteomes" id="UP000428330">
    <property type="component" value="Chromosome"/>
</dbReference>
<sequence>MRAILIILDSFGIGGAPDAGEFGDEGANTLGHIAEVCASGAVSPARPDPGPLHLPHMASLGLWQALDCADGTPLAAPDGLRGAWAAATEIGRGKDTPSGHWEIMGCPVMDPPRVFPDQENAFPAELIAEIMEVGDVPGMLGNCHAGGTAIVDALGAEHLRTGKPIVYTSVDSVLQIAAHEDAFGLDRLMRLCEVTRKIADRYKIGRVIARPFIGKDGHFERTGNRRDFTMPPQAPTILDRLQEAAREVIAIGKIGDIFAHRGISENRKAFGTDALFDLTVEAMDDLPEGGLLFANYVDFDTLYGHGRDPLGYAAALEALDARLPELFAAQRPGDMLILSADHGNDPTWRGKDHTRERVPVLIRGGRRTTGLGLRHMADIGVSIAAHLGVEYTGHGQSFLDEIGGVT</sequence>
<dbReference type="UniPathway" id="UPA00087">
    <property type="reaction ID" value="UER00173"/>
</dbReference>
<comment type="catalytic activity">
    <reaction evidence="6">
        <text>2-deoxy-alpha-D-ribose 1-phosphate = 2-deoxy-D-ribose 5-phosphate</text>
        <dbReference type="Rhea" id="RHEA:27658"/>
        <dbReference type="ChEBI" id="CHEBI:57259"/>
        <dbReference type="ChEBI" id="CHEBI:62877"/>
        <dbReference type="EC" id="5.4.2.7"/>
    </reaction>
</comment>
<comment type="subcellular location">
    <subcellularLocation>
        <location evidence="6">Cytoplasm</location>
    </subcellularLocation>
</comment>
<keyword evidence="4 6" id="KW-0464">Manganese</keyword>
<dbReference type="AlphaFoldDB" id="A0A6I6IV67"/>
<dbReference type="EMBL" id="CP034348">
    <property type="protein sequence ID" value="QGX99793.1"/>
    <property type="molecule type" value="Genomic_DNA"/>
</dbReference>
<dbReference type="SUPFAM" id="SSF143856">
    <property type="entry name" value="DeoB insert domain-like"/>
    <property type="match status" value="1"/>
</dbReference>
<dbReference type="InterPro" id="IPR017850">
    <property type="entry name" value="Alkaline_phosphatase_core_sf"/>
</dbReference>
<evidence type="ECO:0000256" key="5">
    <source>
        <dbReference type="ARBA" id="ARBA00023235"/>
    </source>
</evidence>
<protein>
    <recommendedName>
        <fullName evidence="6 7">Phosphopentomutase</fullName>
        <ecNumber evidence="6 7">5.4.2.7</ecNumber>
    </recommendedName>
    <alternativeName>
        <fullName evidence="6">Phosphodeoxyribomutase</fullName>
    </alternativeName>
</protein>
<evidence type="ECO:0000256" key="3">
    <source>
        <dbReference type="ARBA" id="ARBA00022723"/>
    </source>
</evidence>
<dbReference type="InterPro" id="IPR010045">
    <property type="entry name" value="DeoB"/>
</dbReference>
<dbReference type="PIRSF" id="PIRSF001491">
    <property type="entry name" value="Ppentomutase"/>
    <property type="match status" value="1"/>
</dbReference>